<dbReference type="RefSeq" id="WP_144035879.1">
    <property type="nucleotide sequence ID" value="NZ_OCNH01000001.1"/>
</dbReference>
<organism evidence="2 3">
    <name type="scientific">Spirosoma fluviale</name>
    <dbReference type="NCBI Taxonomy" id="1597977"/>
    <lineage>
        <taxon>Bacteria</taxon>
        <taxon>Pseudomonadati</taxon>
        <taxon>Bacteroidota</taxon>
        <taxon>Cytophagia</taxon>
        <taxon>Cytophagales</taxon>
        <taxon>Cytophagaceae</taxon>
        <taxon>Spirosoma</taxon>
    </lineage>
</organism>
<dbReference type="Proteomes" id="UP000219452">
    <property type="component" value="Unassembled WGS sequence"/>
</dbReference>
<accession>A0A286FCG9</accession>
<evidence type="ECO:0000313" key="2">
    <source>
        <dbReference type="EMBL" id="SOD80902.1"/>
    </source>
</evidence>
<evidence type="ECO:0000313" key="3">
    <source>
        <dbReference type="Proteomes" id="UP000219452"/>
    </source>
</evidence>
<feature type="region of interest" description="Disordered" evidence="1">
    <location>
        <begin position="182"/>
        <end position="208"/>
    </location>
</feature>
<proteinExistence type="predicted"/>
<name>A0A286FCG9_9BACT</name>
<reference evidence="3" key="1">
    <citation type="submission" date="2017-09" db="EMBL/GenBank/DDBJ databases">
        <authorList>
            <person name="Varghese N."/>
            <person name="Submissions S."/>
        </authorList>
    </citation>
    <scope>NUCLEOTIDE SEQUENCE [LARGE SCALE GENOMIC DNA]</scope>
    <source>
        <strain evidence="3">DSM 29961</strain>
    </source>
</reference>
<protein>
    <submittedName>
        <fullName evidence="2">Uncharacterized protein</fullName>
    </submittedName>
</protein>
<dbReference type="AlphaFoldDB" id="A0A286FCG9"/>
<evidence type="ECO:0000256" key="1">
    <source>
        <dbReference type="SAM" id="MobiDB-lite"/>
    </source>
</evidence>
<keyword evidence="3" id="KW-1185">Reference proteome</keyword>
<gene>
    <name evidence="2" type="ORF">SAMN06269250_1605</name>
</gene>
<sequence length="208" mass="23144">MNTILVKAVGYRDGNAEVKIIRPGFDREIMSPFRGKRLDRIELTVSADTLADMATLGDVLSPENVDKFSHHVRDCLTKDNSVGQVRTRNFEYSGIDEVATKPRALFDTRRIPMEVFKTEKPQFSELELEVIRMALSELAFHNKGFLTPIKPFDGHRGPVPAAVAMIQAVIGELQNKLGKGCAAPKEYEPAPSPVNPADLYRGDESMTE</sequence>
<dbReference type="EMBL" id="OCNH01000001">
    <property type="protein sequence ID" value="SOD80902.1"/>
    <property type="molecule type" value="Genomic_DNA"/>
</dbReference>